<reference evidence="9 10" key="1">
    <citation type="submission" date="2013-04" db="EMBL/GenBank/DDBJ databases">
        <title>Oceanococcus atlanticus 22II-S10r2 Genome Sequencing.</title>
        <authorList>
            <person name="Lai Q."/>
            <person name="Li G."/>
            <person name="Shao Z."/>
        </authorList>
    </citation>
    <scope>NUCLEOTIDE SEQUENCE [LARGE SCALE GENOMIC DNA]</scope>
    <source>
        <strain evidence="9 10">22II-S10r2</strain>
    </source>
</reference>
<dbReference type="STRING" id="1317117.ATO7_00830"/>
<gene>
    <name evidence="9" type="ORF">ATO7_00830</name>
</gene>
<dbReference type="GO" id="GO:0012505">
    <property type="term" value="C:endomembrane system"/>
    <property type="evidence" value="ECO:0007669"/>
    <property type="project" value="UniProtKB-SubCell"/>
</dbReference>
<sequence>MDWLITRFSEEQLYALEEWIGEWFFYAALGILALELCSQVRSKSIRWKIVGDALTNFVTLGAFIGIALLFFGVYIGALYWFYEYASVIQLPNTLWVLVLAVLLADFIYYWEHRFMHRVSLGWASHTVHHSSPYFNISVAYRFGPLDGILPLIFHLPMAMLGFNPWMILLAETLVQLYQTALHTELVRKLPRWVEAVFNTPSHHRVHHGSNAQYIDKNYGGMLIIWDRFFGSFEAEKEKVIYGLTDPIESINPFVVFLHGVWRMLVNIAASKSFAEGVGHICMPPEWSAVRALRLQQAAQSKGLTGRGQS</sequence>
<dbReference type="EMBL" id="AQQV01000001">
    <property type="protein sequence ID" value="ORE88375.1"/>
    <property type="molecule type" value="Genomic_DNA"/>
</dbReference>
<evidence type="ECO:0000256" key="3">
    <source>
        <dbReference type="ARBA" id="ARBA00022989"/>
    </source>
</evidence>
<feature type="transmembrane region" description="Helical" evidence="7">
    <location>
        <begin position="57"/>
        <end position="82"/>
    </location>
</feature>
<dbReference type="Proteomes" id="UP000192342">
    <property type="component" value="Unassembled WGS sequence"/>
</dbReference>
<dbReference type="GO" id="GO:0005506">
    <property type="term" value="F:iron ion binding"/>
    <property type="evidence" value="ECO:0007669"/>
    <property type="project" value="InterPro"/>
</dbReference>
<feature type="transmembrane region" description="Helical" evidence="7">
    <location>
        <begin position="20"/>
        <end position="37"/>
    </location>
</feature>
<keyword evidence="4" id="KW-0560">Oxidoreductase</keyword>
<dbReference type="GO" id="GO:0008610">
    <property type="term" value="P:lipid biosynthetic process"/>
    <property type="evidence" value="ECO:0007669"/>
    <property type="project" value="InterPro"/>
</dbReference>
<keyword evidence="2 7" id="KW-0812">Transmembrane</keyword>
<feature type="transmembrane region" description="Helical" evidence="7">
    <location>
        <begin position="94"/>
        <end position="110"/>
    </location>
</feature>
<dbReference type="OrthoDB" id="9770329at2"/>
<dbReference type="PANTHER" id="PTHR21624:SF1">
    <property type="entry name" value="ALKYLGLYCEROL MONOOXYGENASE"/>
    <property type="match status" value="1"/>
</dbReference>
<feature type="domain" description="Fatty acid hydroxylase" evidence="8">
    <location>
        <begin position="98"/>
        <end position="231"/>
    </location>
</feature>
<protein>
    <recommendedName>
        <fullName evidence="8">Fatty acid hydroxylase domain-containing protein</fullName>
    </recommendedName>
</protein>
<evidence type="ECO:0000256" key="6">
    <source>
        <dbReference type="ARBA" id="ARBA00023136"/>
    </source>
</evidence>
<comment type="subcellular location">
    <subcellularLocation>
        <location evidence="1">Endomembrane system</location>
        <topology evidence="1">Multi-pass membrane protein</topology>
    </subcellularLocation>
</comment>
<dbReference type="Pfam" id="PF04116">
    <property type="entry name" value="FA_hydroxylase"/>
    <property type="match status" value="1"/>
</dbReference>
<evidence type="ECO:0000256" key="2">
    <source>
        <dbReference type="ARBA" id="ARBA00022692"/>
    </source>
</evidence>
<dbReference type="PANTHER" id="PTHR21624">
    <property type="entry name" value="STEROL DESATURASE-RELATED PROTEIN"/>
    <property type="match status" value="1"/>
</dbReference>
<evidence type="ECO:0000313" key="10">
    <source>
        <dbReference type="Proteomes" id="UP000192342"/>
    </source>
</evidence>
<dbReference type="InterPro" id="IPR051689">
    <property type="entry name" value="Sterol_desaturase/TMEM195"/>
</dbReference>
<dbReference type="GO" id="GO:0050479">
    <property type="term" value="F:glyceryl-ether monooxygenase activity"/>
    <property type="evidence" value="ECO:0007669"/>
    <property type="project" value="TreeGrafter"/>
</dbReference>
<keyword evidence="6 7" id="KW-0472">Membrane</keyword>
<keyword evidence="5" id="KW-0443">Lipid metabolism</keyword>
<keyword evidence="3 7" id="KW-1133">Transmembrane helix</keyword>
<accession>A0A1Y1SFE4</accession>
<dbReference type="AlphaFoldDB" id="A0A1Y1SFE4"/>
<dbReference type="RefSeq" id="WP_083559023.1">
    <property type="nucleotide sequence ID" value="NZ_AQQV01000001.1"/>
</dbReference>
<keyword evidence="10" id="KW-1185">Reference proteome</keyword>
<dbReference type="GO" id="GO:0006643">
    <property type="term" value="P:membrane lipid metabolic process"/>
    <property type="evidence" value="ECO:0007669"/>
    <property type="project" value="TreeGrafter"/>
</dbReference>
<evidence type="ECO:0000256" key="7">
    <source>
        <dbReference type="SAM" id="Phobius"/>
    </source>
</evidence>
<proteinExistence type="predicted"/>
<evidence type="ECO:0000313" key="9">
    <source>
        <dbReference type="EMBL" id="ORE88375.1"/>
    </source>
</evidence>
<dbReference type="GO" id="GO:0016020">
    <property type="term" value="C:membrane"/>
    <property type="evidence" value="ECO:0007669"/>
    <property type="project" value="GOC"/>
</dbReference>
<evidence type="ECO:0000256" key="5">
    <source>
        <dbReference type="ARBA" id="ARBA00023098"/>
    </source>
</evidence>
<evidence type="ECO:0000256" key="1">
    <source>
        <dbReference type="ARBA" id="ARBA00004127"/>
    </source>
</evidence>
<name>A0A1Y1SFE4_9GAMM</name>
<evidence type="ECO:0000256" key="4">
    <source>
        <dbReference type="ARBA" id="ARBA00023002"/>
    </source>
</evidence>
<comment type="caution">
    <text evidence="9">The sequence shown here is derived from an EMBL/GenBank/DDBJ whole genome shotgun (WGS) entry which is preliminary data.</text>
</comment>
<dbReference type="InterPro" id="IPR006694">
    <property type="entry name" value="Fatty_acid_hydroxylase"/>
</dbReference>
<evidence type="ECO:0000259" key="8">
    <source>
        <dbReference type="Pfam" id="PF04116"/>
    </source>
</evidence>
<organism evidence="9 10">
    <name type="scientific">Oceanococcus atlanticus</name>
    <dbReference type="NCBI Taxonomy" id="1317117"/>
    <lineage>
        <taxon>Bacteria</taxon>
        <taxon>Pseudomonadati</taxon>
        <taxon>Pseudomonadota</taxon>
        <taxon>Gammaproteobacteria</taxon>
        <taxon>Chromatiales</taxon>
        <taxon>Oceanococcaceae</taxon>
        <taxon>Oceanococcus</taxon>
    </lineage>
</organism>